<dbReference type="InterPro" id="IPR017900">
    <property type="entry name" value="4Fe4S_Fe_S_CS"/>
</dbReference>
<dbReference type="SUPFAM" id="SSF46548">
    <property type="entry name" value="alpha-helical ferredoxin"/>
    <property type="match status" value="1"/>
</dbReference>
<comment type="caution">
    <text evidence="5">The sequence shown here is derived from an EMBL/GenBank/DDBJ whole genome shotgun (WGS) entry which is preliminary data.</text>
</comment>
<keyword evidence="2" id="KW-0408">Iron</keyword>
<feature type="domain" description="4Fe-4S ferredoxin-type" evidence="4">
    <location>
        <begin position="120"/>
        <end position="150"/>
    </location>
</feature>
<evidence type="ECO:0000259" key="4">
    <source>
        <dbReference type="PROSITE" id="PS51379"/>
    </source>
</evidence>
<keyword evidence="3" id="KW-0411">Iron-sulfur</keyword>
<dbReference type="InterPro" id="IPR051460">
    <property type="entry name" value="HdrC_iron-sulfur_subunit"/>
</dbReference>
<gene>
    <name evidence="5" type="ORF">EVJ48_09865</name>
</gene>
<dbReference type="EMBL" id="SHMQ01000051">
    <property type="protein sequence ID" value="RZV36871.1"/>
    <property type="molecule type" value="Genomic_DNA"/>
</dbReference>
<dbReference type="AlphaFoldDB" id="A0A520X6S7"/>
<reference evidence="5 6" key="1">
    <citation type="submission" date="2019-01" db="EMBL/GenBank/DDBJ databases">
        <title>Insights into ecological role of a new deltaproteobacterial order Candidatus Sinidesulfobacterales (Sva0485) by metagenomics and metatranscriptomics.</title>
        <authorList>
            <person name="Tan S."/>
            <person name="Liu J."/>
            <person name="Fang Y."/>
            <person name="Hedlund B."/>
            <person name="Lian Z.-H."/>
            <person name="Huang L.-Y."/>
            <person name="Li J.-T."/>
            <person name="Huang L.-N."/>
            <person name="Li W.-J."/>
            <person name="Jiang H.-C."/>
            <person name="Dong H.-L."/>
            <person name="Shu W.-S."/>
        </authorList>
    </citation>
    <scope>NUCLEOTIDE SEQUENCE [LARGE SCALE GENOMIC DNA]</scope>
    <source>
        <strain evidence="5">AP4</strain>
    </source>
</reference>
<accession>A0A520X6S7</accession>
<evidence type="ECO:0000313" key="6">
    <source>
        <dbReference type="Proteomes" id="UP000322454"/>
    </source>
</evidence>
<dbReference type="Gene3D" id="1.10.1060.10">
    <property type="entry name" value="Alpha-helical ferredoxin"/>
    <property type="match status" value="1"/>
</dbReference>
<dbReference type="InterPro" id="IPR009051">
    <property type="entry name" value="Helical_ferredxn"/>
</dbReference>
<keyword evidence="1" id="KW-0479">Metal-binding</keyword>
<dbReference type="PANTHER" id="PTHR43255:SF2">
    <property type="entry name" value="HETERODISULFIDE REDUCTASE RELATED PROTEIN"/>
    <property type="match status" value="1"/>
</dbReference>
<dbReference type="GO" id="GO:0046872">
    <property type="term" value="F:metal ion binding"/>
    <property type="evidence" value="ECO:0007669"/>
    <property type="project" value="UniProtKB-KW"/>
</dbReference>
<evidence type="ECO:0000256" key="2">
    <source>
        <dbReference type="ARBA" id="ARBA00023004"/>
    </source>
</evidence>
<dbReference type="PROSITE" id="PS00198">
    <property type="entry name" value="4FE4S_FER_1"/>
    <property type="match status" value="1"/>
</dbReference>
<dbReference type="Pfam" id="PF13183">
    <property type="entry name" value="Fer4_8"/>
    <property type="match status" value="1"/>
</dbReference>
<organism evidence="5 6">
    <name type="scientific">Candidatus Acidulodesulfobacterium acidiphilum</name>
    <dbReference type="NCBI Taxonomy" id="2597224"/>
    <lineage>
        <taxon>Bacteria</taxon>
        <taxon>Deltaproteobacteria</taxon>
        <taxon>Candidatus Acidulodesulfobacterales</taxon>
        <taxon>Candidatus Acidulodesulfobacterium</taxon>
    </lineage>
</organism>
<evidence type="ECO:0000256" key="1">
    <source>
        <dbReference type="ARBA" id="ARBA00022723"/>
    </source>
</evidence>
<evidence type="ECO:0000256" key="3">
    <source>
        <dbReference type="ARBA" id="ARBA00023014"/>
    </source>
</evidence>
<protein>
    <submittedName>
        <fullName evidence="5">4Fe-4S dicluster domain-containing protein</fullName>
    </submittedName>
</protein>
<proteinExistence type="predicted"/>
<dbReference type="Proteomes" id="UP000322454">
    <property type="component" value="Unassembled WGS sequence"/>
</dbReference>
<sequence>MAIEKHDKENSGGGRPVAEKGEHIVARHLIEDDNIKEEKNLVIDGVDVSGRWNTFIISRVDSDFDRSFFEEIKKTVVGSRINRCWQCGMCTASCTVTPLYRRFNPRAFIYMMQLGNLRELKKYIDVAWRCVGCYKCSQRCPKQVNPAEMMEALALVMKKYFSEEVKTKLKLDEEVKTIYEDMIIGHGRLDLAKLHTSAMQKSGRTKEMLGKIERGAIFEMVKDGRAFSVLRLGKPHNWSSSKEAIENYLHKLKTIENSEAGV</sequence>
<dbReference type="GO" id="GO:0051536">
    <property type="term" value="F:iron-sulfur cluster binding"/>
    <property type="evidence" value="ECO:0007669"/>
    <property type="project" value="UniProtKB-KW"/>
</dbReference>
<dbReference type="InterPro" id="IPR017896">
    <property type="entry name" value="4Fe4S_Fe-S-bd"/>
</dbReference>
<dbReference type="PROSITE" id="PS51379">
    <property type="entry name" value="4FE4S_FER_2"/>
    <property type="match status" value="1"/>
</dbReference>
<dbReference type="GO" id="GO:0005886">
    <property type="term" value="C:plasma membrane"/>
    <property type="evidence" value="ECO:0007669"/>
    <property type="project" value="TreeGrafter"/>
</dbReference>
<dbReference type="PANTHER" id="PTHR43255">
    <property type="entry name" value="IRON-SULFUR-BINDING OXIDOREDUCTASE FADF-RELATED-RELATED"/>
    <property type="match status" value="1"/>
</dbReference>
<evidence type="ECO:0000313" key="5">
    <source>
        <dbReference type="EMBL" id="RZV36871.1"/>
    </source>
</evidence>
<name>A0A520X6S7_9DELT</name>